<reference evidence="2 3" key="1">
    <citation type="submission" date="2017-07" db="EMBL/GenBank/DDBJ databases">
        <title>An improved, manually edited Actinidia chinensis var. chinensis (kiwifruit) genome highlights the challenges associated with draft genomes and gene prediction in plants.</title>
        <authorList>
            <person name="Pilkington S."/>
            <person name="Crowhurst R."/>
            <person name="Hilario E."/>
            <person name="Nardozza S."/>
            <person name="Fraser L."/>
            <person name="Peng Y."/>
            <person name="Gunaseelan K."/>
            <person name="Simpson R."/>
            <person name="Tahir J."/>
            <person name="Deroles S."/>
            <person name="Templeton K."/>
            <person name="Luo Z."/>
            <person name="Davy M."/>
            <person name="Cheng C."/>
            <person name="Mcneilage M."/>
            <person name="Scaglione D."/>
            <person name="Liu Y."/>
            <person name="Zhang Q."/>
            <person name="Datson P."/>
            <person name="De Silva N."/>
            <person name="Gardiner S."/>
            <person name="Bassett H."/>
            <person name="Chagne D."/>
            <person name="Mccallum J."/>
            <person name="Dzierzon H."/>
            <person name="Deng C."/>
            <person name="Wang Y.-Y."/>
            <person name="Barron N."/>
            <person name="Manako K."/>
            <person name="Bowen J."/>
            <person name="Foster T."/>
            <person name="Erridge Z."/>
            <person name="Tiffin H."/>
            <person name="Waite C."/>
            <person name="Davies K."/>
            <person name="Grierson E."/>
            <person name="Laing W."/>
            <person name="Kirk R."/>
            <person name="Chen X."/>
            <person name="Wood M."/>
            <person name="Montefiori M."/>
            <person name="Brummell D."/>
            <person name="Schwinn K."/>
            <person name="Catanach A."/>
            <person name="Fullerton C."/>
            <person name="Li D."/>
            <person name="Meiyalaghan S."/>
            <person name="Nieuwenhuizen N."/>
            <person name="Read N."/>
            <person name="Prakash R."/>
            <person name="Hunter D."/>
            <person name="Zhang H."/>
            <person name="Mckenzie M."/>
            <person name="Knabel M."/>
            <person name="Harris A."/>
            <person name="Allan A."/>
            <person name="Chen A."/>
            <person name="Janssen B."/>
            <person name="Plunkett B."/>
            <person name="Dwamena C."/>
            <person name="Voogd C."/>
            <person name="Leif D."/>
            <person name="Lafferty D."/>
            <person name="Souleyre E."/>
            <person name="Varkonyi-Gasic E."/>
            <person name="Gambi F."/>
            <person name="Hanley J."/>
            <person name="Yao J.-L."/>
            <person name="Cheung J."/>
            <person name="David K."/>
            <person name="Warren B."/>
            <person name="Marsh K."/>
            <person name="Snowden K."/>
            <person name="Lin-Wang K."/>
            <person name="Brian L."/>
            <person name="Martinez-Sanchez M."/>
            <person name="Wang M."/>
            <person name="Ileperuma N."/>
            <person name="Macnee N."/>
            <person name="Campin R."/>
            <person name="Mcatee P."/>
            <person name="Drummond R."/>
            <person name="Espley R."/>
            <person name="Ireland H."/>
            <person name="Wu R."/>
            <person name="Atkinson R."/>
            <person name="Karunairetnam S."/>
            <person name="Bulley S."/>
            <person name="Chunkath S."/>
            <person name="Hanley Z."/>
            <person name="Storey R."/>
            <person name="Thrimawithana A."/>
            <person name="Thomson S."/>
            <person name="David C."/>
            <person name="Testolin R."/>
        </authorList>
    </citation>
    <scope>NUCLEOTIDE SEQUENCE [LARGE SCALE GENOMIC DNA]</scope>
    <source>
        <strain evidence="3">cv. Red5</strain>
        <tissue evidence="2">Young leaf</tissue>
    </source>
</reference>
<dbReference type="STRING" id="1590841.A0A2R6RNX9"/>
<dbReference type="PANTHER" id="PTHR31579:SF34">
    <property type="entry name" value="T14N5.3 PROTEIN"/>
    <property type="match status" value="1"/>
</dbReference>
<comment type="caution">
    <text evidence="2">The sequence shown here is derived from an EMBL/GenBank/DDBJ whole genome shotgun (WGS) entry which is preliminary data.</text>
</comment>
<sequence>MESGGSPKSSSPEAHKPQPNPTTSTLQDVLMMVTNSETLILDKILIYLKEMGFTGEEKNSKIIIVLMLIRDGFKANLCTTSWLTTFERPSLFEFTGEYKFVDVMVMDMSHGGEAVRLIVDMDFRSQFELARPTSTYLELLISLPAIFVGTEEKLMSVVSLLCSAAKQSLKERGLKVPPWRKAKYMQSKWLSDNCKKIPFGPFMYLNGISDNCKKIPISNTRGL</sequence>
<dbReference type="PANTHER" id="PTHR31579">
    <property type="entry name" value="OS03G0796600 PROTEIN"/>
    <property type="match status" value="1"/>
</dbReference>
<dbReference type="GO" id="GO:0016779">
    <property type="term" value="F:nucleotidyltransferase activity"/>
    <property type="evidence" value="ECO:0007669"/>
    <property type="project" value="UniProtKB-KW"/>
</dbReference>
<evidence type="ECO:0000256" key="1">
    <source>
        <dbReference type="SAM" id="MobiDB-lite"/>
    </source>
</evidence>
<dbReference type="EMBL" id="NKQK01000004">
    <property type="protein sequence ID" value="PSS31733.1"/>
    <property type="molecule type" value="Genomic_DNA"/>
</dbReference>
<dbReference type="Gramene" id="PSS31733">
    <property type="protein sequence ID" value="PSS31733"/>
    <property type="gene ID" value="CEY00_Acc05003"/>
</dbReference>
<keyword evidence="2" id="KW-0808">Transferase</keyword>
<dbReference type="Proteomes" id="UP000241394">
    <property type="component" value="Chromosome LG4"/>
</dbReference>
<dbReference type="InterPro" id="IPR006502">
    <property type="entry name" value="PDDEXK-like"/>
</dbReference>
<keyword evidence="2" id="KW-0548">Nucleotidyltransferase</keyword>
<proteinExistence type="predicted"/>
<organism evidence="2 3">
    <name type="scientific">Actinidia chinensis var. chinensis</name>
    <name type="common">Chinese soft-hair kiwi</name>
    <dbReference type="NCBI Taxonomy" id="1590841"/>
    <lineage>
        <taxon>Eukaryota</taxon>
        <taxon>Viridiplantae</taxon>
        <taxon>Streptophyta</taxon>
        <taxon>Embryophyta</taxon>
        <taxon>Tracheophyta</taxon>
        <taxon>Spermatophyta</taxon>
        <taxon>Magnoliopsida</taxon>
        <taxon>eudicotyledons</taxon>
        <taxon>Gunneridae</taxon>
        <taxon>Pentapetalae</taxon>
        <taxon>asterids</taxon>
        <taxon>Ericales</taxon>
        <taxon>Actinidiaceae</taxon>
        <taxon>Actinidia</taxon>
    </lineage>
</organism>
<keyword evidence="3" id="KW-1185">Reference proteome</keyword>
<feature type="region of interest" description="Disordered" evidence="1">
    <location>
        <begin position="1"/>
        <end position="24"/>
    </location>
</feature>
<accession>A0A2R6RNX9</accession>
<protein>
    <submittedName>
        <fullName evidence="2">Mannose-1-phosphate guanylyltransferase</fullName>
    </submittedName>
</protein>
<evidence type="ECO:0000313" key="3">
    <source>
        <dbReference type="Proteomes" id="UP000241394"/>
    </source>
</evidence>
<dbReference type="OMA" id="GISDNCK"/>
<dbReference type="InParanoid" id="A0A2R6RNX9"/>
<feature type="compositionally biased region" description="Low complexity" evidence="1">
    <location>
        <begin position="1"/>
        <end position="12"/>
    </location>
</feature>
<dbReference type="AlphaFoldDB" id="A0A2R6RNX9"/>
<reference evidence="3" key="2">
    <citation type="journal article" date="2018" name="BMC Genomics">
        <title>A manually annotated Actinidia chinensis var. chinensis (kiwifruit) genome highlights the challenges associated with draft genomes and gene prediction in plants.</title>
        <authorList>
            <person name="Pilkington S.M."/>
            <person name="Crowhurst R."/>
            <person name="Hilario E."/>
            <person name="Nardozza S."/>
            <person name="Fraser L."/>
            <person name="Peng Y."/>
            <person name="Gunaseelan K."/>
            <person name="Simpson R."/>
            <person name="Tahir J."/>
            <person name="Deroles S.C."/>
            <person name="Templeton K."/>
            <person name="Luo Z."/>
            <person name="Davy M."/>
            <person name="Cheng C."/>
            <person name="McNeilage M."/>
            <person name="Scaglione D."/>
            <person name="Liu Y."/>
            <person name="Zhang Q."/>
            <person name="Datson P."/>
            <person name="De Silva N."/>
            <person name="Gardiner S.E."/>
            <person name="Bassett H."/>
            <person name="Chagne D."/>
            <person name="McCallum J."/>
            <person name="Dzierzon H."/>
            <person name="Deng C."/>
            <person name="Wang Y.Y."/>
            <person name="Barron L."/>
            <person name="Manako K."/>
            <person name="Bowen J."/>
            <person name="Foster T.M."/>
            <person name="Erridge Z.A."/>
            <person name="Tiffin H."/>
            <person name="Waite C.N."/>
            <person name="Davies K.M."/>
            <person name="Grierson E.P."/>
            <person name="Laing W.A."/>
            <person name="Kirk R."/>
            <person name="Chen X."/>
            <person name="Wood M."/>
            <person name="Montefiori M."/>
            <person name="Brummell D.A."/>
            <person name="Schwinn K.E."/>
            <person name="Catanach A."/>
            <person name="Fullerton C."/>
            <person name="Li D."/>
            <person name="Meiyalaghan S."/>
            <person name="Nieuwenhuizen N."/>
            <person name="Read N."/>
            <person name="Prakash R."/>
            <person name="Hunter D."/>
            <person name="Zhang H."/>
            <person name="McKenzie M."/>
            <person name="Knabel M."/>
            <person name="Harris A."/>
            <person name="Allan A.C."/>
            <person name="Gleave A."/>
            <person name="Chen A."/>
            <person name="Janssen B.J."/>
            <person name="Plunkett B."/>
            <person name="Ampomah-Dwamena C."/>
            <person name="Voogd C."/>
            <person name="Leif D."/>
            <person name="Lafferty D."/>
            <person name="Souleyre E.J.F."/>
            <person name="Varkonyi-Gasic E."/>
            <person name="Gambi F."/>
            <person name="Hanley J."/>
            <person name="Yao J.L."/>
            <person name="Cheung J."/>
            <person name="David K.M."/>
            <person name="Warren B."/>
            <person name="Marsh K."/>
            <person name="Snowden K.C."/>
            <person name="Lin-Wang K."/>
            <person name="Brian L."/>
            <person name="Martinez-Sanchez M."/>
            <person name="Wang M."/>
            <person name="Ileperuma N."/>
            <person name="Macnee N."/>
            <person name="Campin R."/>
            <person name="McAtee P."/>
            <person name="Drummond R.S.M."/>
            <person name="Espley R.V."/>
            <person name="Ireland H.S."/>
            <person name="Wu R."/>
            <person name="Atkinson R.G."/>
            <person name="Karunairetnam S."/>
            <person name="Bulley S."/>
            <person name="Chunkath S."/>
            <person name="Hanley Z."/>
            <person name="Storey R."/>
            <person name="Thrimawithana A.H."/>
            <person name="Thomson S."/>
            <person name="David C."/>
            <person name="Testolin R."/>
            <person name="Huang H."/>
            <person name="Hellens R.P."/>
            <person name="Schaffer R.J."/>
        </authorList>
    </citation>
    <scope>NUCLEOTIDE SEQUENCE [LARGE SCALE GENOMIC DNA]</scope>
    <source>
        <strain evidence="3">cv. Red5</strain>
    </source>
</reference>
<name>A0A2R6RNX9_ACTCC</name>
<dbReference type="OrthoDB" id="691424at2759"/>
<gene>
    <name evidence="2" type="ORF">CEY00_Acc05003</name>
</gene>
<dbReference type="NCBIfam" id="TIGR01615">
    <property type="entry name" value="A_thal_3542"/>
    <property type="match status" value="1"/>
</dbReference>
<dbReference type="Pfam" id="PF04720">
    <property type="entry name" value="PDDEXK_6"/>
    <property type="match status" value="1"/>
</dbReference>
<evidence type="ECO:0000313" key="2">
    <source>
        <dbReference type="EMBL" id="PSS31733.1"/>
    </source>
</evidence>